<evidence type="ECO:0000256" key="1">
    <source>
        <dbReference type="ARBA" id="ARBA00022527"/>
    </source>
</evidence>
<dbReference type="InterPro" id="IPR000719">
    <property type="entry name" value="Prot_kinase_dom"/>
</dbReference>
<keyword evidence="1" id="KW-0723">Serine/threonine-protein kinase</keyword>
<dbReference type="PROSITE" id="PS00107">
    <property type="entry name" value="PROTEIN_KINASE_ATP"/>
    <property type="match status" value="1"/>
</dbReference>
<protein>
    <submittedName>
        <fullName evidence="9">Protein kinase domain-containing protein</fullName>
    </submittedName>
</protein>
<dbReference type="WBParaSite" id="BXY_1279300.1">
    <property type="protein sequence ID" value="BXY_1279300.1"/>
    <property type="gene ID" value="BXY_1279300"/>
</dbReference>
<dbReference type="Proteomes" id="UP000095284">
    <property type="component" value="Unplaced"/>
</dbReference>
<feature type="binding site" evidence="6">
    <location>
        <position position="53"/>
    </location>
    <ligand>
        <name>ATP</name>
        <dbReference type="ChEBI" id="CHEBI:30616"/>
    </ligand>
</feature>
<evidence type="ECO:0000256" key="5">
    <source>
        <dbReference type="ARBA" id="ARBA00022840"/>
    </source>
</evidence>
<dbReference type="Pfam" id="PF00069">
    <property type="entry name" value="Pkinase"/>
    <property type="match status" value="1"/>
</dbReference>
<dbReference type="PANTHER" id="PTHR11042">
    <property type="entry name" value="EUKARYOTIC TRANSLATION INITIATION FACTOR 2-ALPHA KINASE EIF2-ALPHA KINASE -RELATED"/>
    <property type="match status" value="1"/>
</dbReference>
<dbReference type="InterPro" id="IPR011009">
    <property type="entry name" value="Kinase-like_dom_sf"/>
</dbReference>
<evidence type="ECO:0000256" key="3">
    <source>
        <dbReference type="ARBA" id="ARBA00022741"/>
    </source>
</evidence>
<keyword evidence="3 6" id="KW-0547">Nucleotide-binding</keyword>
<evidence type="ECO:0000256" key="2">
    <source>
        <dbReference type="ARBA" id="ARBA00022679"/>
    </source>
</evidence>
<evidence type="ECO:0000256" key="6">
    <source>
        <dbReference type="PROSITE-ProRule" id="PRU10141"/>
    </source>
</evidence>
<dbReference type="GO" id="GO:0005524">
    <property type="term" value="F:ATP binding"/>
    <property type="evidence" value="ECO:0007669"/>
    <property type="project" value="UniProtKB-UniRule"/>
</dbReference>
<dbReference type="InterPro" id="IPR050339">
    <property type="entry name" value="CC_SR_Kinase"/>
</dbReference>
<dbReference type="FunFam" id="3.30.200.20:FF:000042">
    <property type="entry name" value="Aurora kinase A"/>
    <property type="match status" value="1"/>
</dbReference>
<sequence>MFNAMYASAKNGLDPAKPYTLNDFEMKGKLGKGQFAECYKAKFLGDGTHYAIKRIQMSMLKDKKSKDDCRKEMDLLQRLRHENIIRYYVSFEDKVSEMILLWGSVPVAKNVSFCTREVSKMCQNASLSK</sequence>
<evidence type="ECO:0000313" key="9">
    <source>
        <dbReference type="WBParaSite" id="BXY_1279300.1"/>
    </source>
</evidence>
<keyword evidence="4" id="KW-0418">Kinase</keyword>
<evidence type="ECO:0000256" key="4">
    <source>
        <dbReference type="ARBA" id="ARBA00022777"/>
    </source>
</evidence>
<accession>A0A1I7SIC3</accession>
<evidence type="ECO:0000313" key="8">
    <source>
        <dbReference type="Proteomes" id="UP000095284"/>
    </source>
</evidence>
<dbReference type="GO" id="GO:0005634">
    <property type="term" value="C:nucleus"/>
    <property type="evidence" value="ECO:0007669"/>
    <property type="project" value="TreeGrafter"/>
</dbReference>
<dbReference type="SUPFAM" id="SSF56112">
    <property type="entry name" value="Protein kinase-like (PK-like)"/>
    <property type="match status" value="1"/>
</dbReference>
<organism evidence="8 9">
    <name type="scientific">Bursaphelenchus xylophilus</name>
    <name type="common">Pinewood nematode worm</name>
    <name type="synonym">Aphelenchoides xylophilus</name>
    <dbReference type="NCBI Taxonomy" id="6326"/>
    <lineage>
        <taxon>Eukaryota</taxon>
        <taxon>Metazoa</taxon>
        <taxon>Ecdysozoa</taxon>
        <taxon>Nematoda</taxon>
        <taxon>Chromadorea</taxon>
        <taxon>Rhabditida</taxon>
        <taxon>Tylenchina</taxon>
        <taxon>Tylenchomorpha</taxon>
        <taxon>Aphelenchoidea</taxon>
        <taxon>Aphelenchoididae</taxon>
        <taxon>Bursaphelenchus</taxon>
    </lineage>
</organism>
<dbReference type="GO" id="GO:0005737">
    <property type="term" value="C:cytoplasm"/>
    <property type="evidence" value="ECO:0007669"/>
    <property type="project" value="TreeGrafter"/>
</dbReference>
<dbReference type="GO" id="GO:0004674">
    <property type="term" value="F:protein serine/threonine kinase activity"/>
    <property type="evidence" value="ECO:0007669"/>
    <property type="project" value="UniProtKB-KW"/>
</dbReference>
<name>A0A1I7SIC3_BURXY</name>
<dbReference type="eggNOG" id="KOG0591">
    <property type="taxonomic scope" value="Eukaryota"/>
</dbReference>
<keyword evidence="2" id="KW-0808">Transferase</keyword>
<dbReference type="PROSITE" id="PS50011">
    <property type="entry name" value="PROTEIN_KINASE_DOM"/>
    <property type="match status" value="1"/>
</dbReference>
<dbReference type="Gene3D" id="3.30.200.20">
    <property type="entry name" value="Phosphorylase Kinase, domain 1"/>
    <property type="match status" value="1"/>
</dbReference>
<dbReference type="InterPro" id="IPR017441">
    <property type="entry name" value="Protein_kinase_ATP_BS"/>
</dbReference>
<evidence type="ECO:0000259" key="7">
    <source>
        <dbReference type="PROSITE" id="PS50011"/>
    </source>
</evidence>
<proteinExistence type="predicted"/>
<reference evidence="9" key="1">
    <citation type="submission" date="2016-11" db="UniProtKB">
        <authorList>
            <consortium name="WormBaseParasite"/>
        </authorList>
    </citation>
    <scope>IDENTIFICATION</scope>
</reference>
<dbReference type="AlphaFoldDB" id="A0A1I7SIC3"/>
<keyword evidence="5 6" id="KW-0067">ATP-binding</keyword>
<feature type="domain" description="Protein kinase" evidence="7">
    <location>
        <begin position="24"/>
        <end position="129"/>
    </location>
</feature>